<dbReference type="AlphaFoldDB" id="A0ABD2CET1"/>
<comment type="caution">
    <text evidence="1">The sequence shown here is derived from an EMBL/GenBank/DDBJ whole genome shotgun (WGS) entry which is preliminary data.</text>
</comment>
<proteinExistence type="predicted"/>
<gene>
    <name evidence="1" type="ORF">V1477_008723</name>
</gene>
<dbReference type="Proteomes" id="UP001607303">
    <property type="component" value="Unassembled WGS sequence"/>
</dbReference>
<dbReference type="EMBL" id="JAYRBN010000056">
    <property type="protein sequence ID" value="KAL2743234.1"/>
    <property type="molecule type" value="Genomic_DNA"/>
</dbReference>
<protein>
    <submittedName>
        <fullName evidence="1">Uncharacterized protein</fullName>
    </submittedName>
</protein>
<name>A0ABD2CET1_VESMC</name>
<sequence length="115" mass="12452">MLLYPITTIACTTSNELYSKQEGLSEKRRTTLPSQYSIASHYEIDASSFAAHCKPTKLGTLLAKLSSQLATCTSTPASHPPRPFTVLALKAALTLPTRLVLSTGIINKWKWSASG</sequence>
<reference evidence="1 2" key="1">
    <citation type="journal article" date="2024" name="Ann. Entomol. Soc. Am.">
        <title>Genomic analyses of the southern and eastern yellowjacket wasps (Hymenoptera: Vespidae) reveal evolutionary signatures of social life.</title>
        <authorList>
            <person name="Catto M.A."/>
            <person name="Caine P.B."/>
            <person name="Orr S.E."/>
            <person name="Hunt B.G."/>
            <person name="Goodisman M.A.D."/>
        </authorList>
    </citation>
    <scope>NUCLEOTIDE SEQUENCE [LARGE SCALE GENOMIC DNA]</scope>
    <source>
        <strain evidence="1">232</strain>
        <tissue evidence="1">Head and thorax</tissue>
    </source>
</reference>
<evidence type="ECO:0000313" key="2">
    <source>
        <dbReference type="Proteomes" id="UP001607303"/>
    </source>
</evidence>
<accession>A0ABD2CET1</accession>
<evidence type="ECO:0000313" key="1">
    <source>
        <dbReference type="EMBL" id="KAL2743234.1"/>
    </source>
</evidence>
<organism evidence="1 2">
    <name type="scientific">Vespula maculifrons</name>
    <name type="common">Eastern yellow jacket</name>
    <name type="synonym">Wasp</name>
    <dbReference type="NCBI Taxonomy" id="7453"/>
    <lineage>
        <taxon>Eukaryota</taxon>
        <taxon>Metazoa</taxon>
        <taxon>Ecdysozoa</taxon>
        <taxon>Arthropoda</taxon>
        <taxon>Hexapoda</taxon>
        <taxon>Insecta</taxon>
        <taxon>Pterygota</taxon>
        <taxon>Neoptera</taxon>
        <taxon>Endopterygota</taxon>
        <taxon>Hymenoptera</taxon>
        <taxon>Apocrita</taxon>
        <taxon>Aculeata</taxon>
        <taxon>Vespoidea</taxon>
        <taxon>Vespidae</taxon>
        <taxon>Vespinae</taxon>
        <taxon>Vespula</taxon>
    </lineage>
</organism>
<keyword evidence="2" id="KW-1185">Reference proteome</keyword>